<dbReference type="PANTHER" id="PTHR15503">
    <property type="entry name" value="LDOC1 RELATED"/>
    <property type="match status" value="1"/>
</dbReference>
<proteinExistence type="predicted"/>
<dbReference type="AlphaFoldDB" id="A0A9Q3C1W5"/>
<evidence type="ECO:0000313" key="2">
    <source>
        <dbReference type="Proteomes" id="UP000765509"/>
    </source>
</evidence>
<comment type="caution">
    <text evidence="1">The sequence shown here is derived from an EMBL/GenBank/DDBJ whole genome shotgun (WGS) entry which is preliminary data.</text>
</comment>
<dbReference type="OrthoDB" id="3036073at2759"/>
<reference evidence="1" key="1">
    <citation type="submission" date="2021-03" db="EMBL/GenBank/DDBJ databases">
        <title>Draft genome sequence of rust myrtle Austropuccinia psidii MF-1, a brazilian biotype.</title>
        <authorList>
            <person name="Quecine M.C."/>
            <person name="Pachon D.M.R."/>
            <person name="Bonatelli M.L."/>
            <person name="Correr F.H."/>
            <person name="Franceschini L.M."/>
            <person name="Leite T.F."/>
            <person name="Margarido G.R.A."/>
            <person name="Almeida C.A."/>
            <person name="Ferrarezi J.A."/>
            <person name="Labate C.A."/>
        </authorList>
    </citation>
    <scope>NUCLEOTIDE SEQUENCE</scope>
    <source>
        <strain evidence="1">MF-1</strain>
    </source>
</reference>
<name>A0A9Q3C1W5_9BASI</name>
<evidence type="ECO:0008006" key="3">
    <source>
        <dbReference type="Google" id="ProtNLM"/>
    </source>
</evidence>
<dbReference type="Proteomes" id="UP000765509">
    <property type="component" value="Unassembled WGS sequence"/>
</dbReference>
<dbReference type="EMBL" id="AVOT02004163">
    <property type="protein sequence ID" value="MBW0475582.1"/>
    <property type="molecule type" value="Genomic_DNA"/>
</dbReference>
<gene>
    <name evidence="1" type="ORF">O181_015297</name>
</gene>
<keyword evidence="2" id="KW-1185">Reference proteome</keyword>
<dbReference type="InterPro" id="IPR043502">
    <property type="entry name" value="DNA/RNA_pol_sf"/>
</dbReference>
<dbReference type="Gene3D" id="3.10.10.10">
    <property type="entry name" value="HIV Type 1 Reverse Transcriptase, subunit A, domain 1"/>
    <property type="match status" value="1"/>
</dbReference>
<accession>A0A9Q3C1W5</accession>
<dbReference type="InterPro" id="IPR032567">
    <property type="entry name" value="RTL1-rel"/>
</dbReference>
<organism evidence="1 2">
    <name type="scientific">Austropuccinia psidii MF-1</name>
    <dbReference type="NCBI Taxonomy" id="1389203"/>
    <lineage>
        <taxon>Eukaryota</taxon>
        <taxon>Fungi</taxon>
        <taxon>Dikarya</taxon>
        <taxon>Basidiomycota</taxon>
        <taxon>Pucciniomycotina</taxon>
        <taxon>Pucciniomycetes</taxon>
        <taxon>Pucciniales</taxon>
        <taxon>Sphaerophragmiaceae</taxon>
        <taxon>Austropuccinia</taxon>
    </lineage>
</organism>
<sequence>MIKVVPSAYHQYLDVFSKVKEEKLPPHHTCDNYIKLEGSLPPVGVIYSLSNKESDTLRAYISENSEKGFIRPSSTPTGAPVIFVKKKDGGLHLCVDYHKLNAATRRNKYAVPPMNQILLYSMALLSSPRLICMVHRTCSK</sequence>
<dbReference type="PANTHER" id="PTHR15503:SF22">
    <property type="entry name" value="TRANSPOSON TY3-I GAG POLYPROTEIN"/>
    <property type="match status" value="1"/>
</dbReference>
<dbReference type="SUPFAM" id="SSF56672">
    <property type="entry name" value="DNA/RNA polymerases"/>
    <property type="match status" value="1"/>
</dbReference>
<evidence type="ECO:0000313" key="1">
    <source>
        <dbReference type="EMBL" id="MBW0475582.1"/>
    </source>
</evidence>
<protein>
    <recommendedName>
        <fullName evidence="3">Reverse transcriptase domain-containing protein</fullName>
    </recommendedName>
</protein>